<dbReference type="Gene3D" id="3.30.870.10">
    <property type="entry name" value="Endonuclease Chain A"/>
    <property type="match status" value="2"/>
</dbReference>
<accession>A0ABS8P617</accession>
<name>A0ABS8P617_9PSEU</name>
<dbReference type="PANTHER" id="PTHR43856:SF1">
    <property type="entry name" value="MITOCHONDRIAL CARDIOLIPIN HYDROLASE"/>
    <property type="match status" value="1"/>
</dbReference>
<keyword evidence="5" id="KW-0442">Lipid degradation</keyword>
<feature type="domain" description="PLD phosphodiesterase" evidence="7">
    <location>
        <begin position="312"/>
        <end position="338"/>
    </location>
</feature>
<dbReference type="InterPro" id="IPR001736">
    <property type="entry name" value="PLipase_D/transphosphatidylase"/>
</dbReference>
<evidence type="ECO:0000313" key="9">
    <source>
        <dbReference type="Proteomes" id="UP001199469"/>
    </source>
</evidence>
<dbReference type="InterPro" id="IPR025202">
    <property type="entry name" value="PLD-like_dom"/>
</dbReference>
<dbReference type="SMART" id="SM00155">
    <property type="entry name" value="PLDc"/>
    <property type="match status" value="2"/>
</dbReference>
<evidence type="ECO:0000256" key="5">
    <source>
        <dbReference type="ARBA" id="ARBA00022963"/>
    </source>
</evidence>
<dbReference type="Proteomes" id="UP001199469">
    <property type="component" value="Unassembled WGS sequence"/>
</dbReference>
<dbReference type="EMBL" id="JAJNDB010000001">
    <property type="protein sequence ID" value="MCD2193698.1"/>
    <property type="molecule type" value="Genomic_DNA"/>
</dbReference>
<evidence type="ECO:0000256" key="4">
    <source>
        <dbReference type="ARBA" id="ARBA00022801"/>
    </source>
</evidence>
<dbReference type="PROSITE" id="PS50035">
    <property type="entry name" value="PLD"/>
    <property type="match status" value="2"/>
</dbReference>
<feature type="domain" description="PLD phosphodiesterase" evidence="7">
    <location>
        <begin position="128"/>
        <end position="159"/>
    </location>
</feature>
<evidence type="ECO:0000259" key="7">
    <source>
        <dbReference type="PROSITE" id="PS50035"/>
    </source>
</evidence>
<reference evidence="8 9" key="1">
    <citation type="submission" date="2021-11" db="EMBL/GenBank/DDBJ databases">
        <title>Draft genome sequence of Actinomycetospora sp. SF1 isolated from the rhizosphere soil.</title>
        <authorList>
            <person name="Duangmal K."/>
            <person name="Chantavorakit T."/>
        </authorList>
    </citation>
    <scope>NUCLEOTIDE SEQUENCE [LARGE SCALE GENOMIC DNA]</scope>
    <source>
        <strain evidence="8 9">TBRC 5722</strain>
    </source>
</reference>
<comment type="similarity">
    <text evidence="2">Belongs to the phospholipase D family.</text>
</comment>
<comment type="caution">
    <text evidence="8">The sequence shown here is derived from an EMBL/GenBank/DDBJ whole genome shotgun (WGS) entry which is preliminary data.</text>
</comment>
<dbReference type="InterPro" id="IPR051406">
    <property type="entry name" value="PLD_domain"/>
</dbReference>
<proteinExistence type="inferred from homology"/>
<evidence type="ECO:0000256" key="6">
    <source>
        <dbReference type="ARBA" id="ARBA00023098"/>
    </source>
</evidence>
<protein>
    <recommendedName>
        <fullName evidence="3">phospholipase D</fullName>
        <ecNumber evidence="3">3.1.4.4</ecNumber>
    </recommendedName>
</protein>
<evidence type="ECO:0000313" key="8">
    <source>
        <dbReference type="EMBL" id="MCD2193698.1"/>
    </source>
</evidence>
<comment type="catalytic activity">
    <reaction evidence="1">
        <text>a 1,2-diacyl-sn-glycero-3-phosphocholine + H2O = a 1,2-diacyl-sn-glycero-3-phosphate + choline + H(+)</text>
        <dbReference type="Rhea" id="RHEA:14445"/>
        <dbReference type="ChEBI" id="CHEBI:15354"/>
        <dbReference type="ChEBI" id="CHEBI:15377"/>
        <dbReference type="ChEBI" id="CHEBI:15378"/>
        <dbReference type="ChEBI" id="CHEBI:57643"/>
        <dbReference type="ChEBI" id="CHEBI:58608"/>
        <dbReference type="EC" id="3.1.4.4"/>
    </reaction>
</comment>
<dbReference type="Pfam" id="PF13091">
    <property type="entry name" value="PLDc_2"/>
    <property type="match status" value="2"/>
</dbReference>
<keyword evidence="9" id="KW-1185">Reference proteome</keyword>
<organism evidence="8 9">
    <name type="scientific">Actinomycetospora endophytica</name>
    <dbReference type="NCBI Taxonomy" id="2291215"/>
    <lineage>
        <taxon>Bacteria</taxon>
        <taxon>Bacillati</taxon>
        <taxon>Actinomycetota</taxon>
        <taxon>Actinomycetes</taxon>
        <taxon>Pseudonocardiales</taxon>
        <taxon>Pseudonocardiaceae</taxon>
        <taxon>Actinomycetospora</taxon>
    </lineage>
</organism>
<evidence type="ECO:0000256" key="1">
    <source>
        <dbReference type="ARBA" id="ARBA00000798"/>
    </source>
</evidence>
<dbReference type="SUPFAM" id="SSF56024">
    <property type="entry name" value="Phospholipase D/nuclease"/>
    <property type="match status" value="2"/>
</dbReference>
<dbReference type="EC" id="3.1.4.4" evidence="3"/>
<evidence type="ECO:0000256" key="3">
    <source>
        <dbReference type="ARBA" id="ARBA00012027"/>
    </source>
</evidence>
<keyword evidence="4" id="KW-0378">Hydrolase</keyword>
<keyword evidence="6" id="KW-0443">Lipid metabolism</keyword>
<evidence type="ECO:0000256" key="2">
    <source>
        <dbReference type="ARBA" id="ARBA00008664"/>
    </source>
</evidence>
<dbReference type="PANTHER" id="PTHR43856">
    <property type="entry name" value="CARDIOLIPIN HYDROLASE"/>
    <property type="match status" value="1"/>
</dbReference>
<gene>
    <name evidence="8" type="ORF">LQ327_09950</name>
</gene>
<dbReference type="RefSeq" id="WP_230732208.1">
    <property type="nucleotide sequence ID" value="NZ_JAJNDB010000001.1"/>
</dbReference>
<sequence length="370" mass="39513">MNAIETHFLRDTDHGGLDGQPKEVAQLLADFAGTSSTSLHLAIYDFRLDEPLAGIVVQALTQAADRGVEVRLTYDHGGKAAAQAAAPPGELSLGFAERGADPAPPGTHQWLHEHFDGTAVALRAIDPGDQIMHHKYVIRDGGSPDARVWTGSTNFTSDAWTHQENNIVILASPDLATGYERDFAELWRTGRLAGTGEHDQGSATVDGSTLEWDFAPGDGPAIDADLTAMIDAARSRVDVASMVLTSETILGALADASDRGVALAGIYDAGQMGPIVRQWKKTANGRRKAALFEQVAEHLVGKKSEPFTPTSKHNFMHDKVLVCDDTVSTGSFNFSRNAAKNAENAVVSAAAELAGRYRDAIGEITAAYRR</sequence>